<feature type="domain" description="Solute-binding protein family 5" evidence="2">
    <location>
        <begin position="83"/>
        <end position="417"/>
    </location>
</feature>
<dbReference type="Gene3D" id="3.40.190.10">
    <property type="entry name" value="Periplasmic binding protein-like II"/>
    <property type="match status" value="1"/>
</dbReference>
<dbReference type="PROSITE" id="PS51257">
    <property type="entry name" value="PROKAR_LIPOPROTEIN"/>
    <property type="match status" value="1"/>
</dbReference>
<dbReference type="InterPro" id="IPR000914">
    <property type="entry name" value="SBP_5_dom"/>
</dbReference>
<dbReference type="Pfam" id="PF00496">
    <property type="entry name" value="SBP_bac_5"/>
    <property type="match status" value="1"/>
</dbReference>
<protein>
    <recommendedName>
        <fullName evidence="2">Solute-binding protein family 5 domain-containing protein</fullName>
    </recommendedName>
</protein>
<evidence type="ECO:0000259" key="2">
    <source>
        <dbReference type="Pfam" id="PF00496"/>
    </source>
</evidence>
<feature type="chain" id="PRO_5046406735" description="Solute-binding protein family 5 domain-containing protein" evidence="1">
    <location>
        <begin position="27"/>
        <end position="501"/>
    </location>
</feature>
<proteinExistence type="predicted"/>
<dbReference type="PANTHER" id="PTHR30290">
    <property type="entry name" value="PERIPLASMIC BINDING COMPONENT OF ABC TRANSPORTER"/>
    <property type="match status" value="1"/>
</dbReference>
<dbReference type="SUPFAM" id="SSF53850">
    <property type="entry name" value="Periplasmic binding protein-like II"/>
    <property type="match status" value="1"/>
</dbReference>
<keyword evidence="4" id="KW-1185">Reference proteome</keyword>
<dbReference type="Gene3D" id="3.10.105.10">
    <property type="entry name" value="Dipeptide-binding Protein, Domain 3"/>
    <property type="match status" value="1"/>
</dbReference>
<evidence type="ECO:0000313" key="4">
    <source>
        <dbReference type="Proteomes" id="UP000309992"/>
    </source>
</evidence>
<comment type="caution">
    <text evidence="3">The sequence shown here is derived from an EMBL/GenBank/DDBJ whole genome shotgun (WGS) entry which is preliminary data.</text>
</comment>
<sequence length="501" mass="54075">MRSRIARPAFAALAAAALLAVTGCQVDVDTAGGPPSGDDSTLTVAIDRSIDSLDPHESGSSGDRHVLANIFDRLVETDVDGGFVPGLATSWEVSADELSYTFRLREGVTFHNGEAFDADAVAANIERMRELARSDEIATISSVDVVDPLTVRFRLSEPFGGLLATLADRAGMMVAPEAARDRAAFAAHPVGTGPFEFASQTTGDSVTLTRNEDYWTPGTPTVDRVVFRIIPDTDAKVARLLAGELDLVDTVSPQSVPRIENNDSLRLSTRELTFNIRVYFNSGRAPFDDVRLRRAVAAAIDRTEAARVANGEYAVPAPGPFPGVGQVPQADPDTARRLAAEAGVAPRFSMLVNADDPAQSRLAQTLQSQLAQAGITMEIDAREYGAMLSQYRSLDYDAILLTNSGLPTLGESYYRNFHPDGSAYESGFADETVHEHLAALRANSDEARGPELERRLADDFAREVPQVTLFFFTDLKAVSQRVQGFQHYADGVLRLAKVGRA</sequence>
<dbReference type="Proteomes" id="UP000309992">
    <property type="component" value="Unassembled WGS sequence"/>
</dbReference>
<dbReference type="InterPro" id="IPR030678">
    <property type="entry name" value="Peptide/Ni-bd"/>
</dbReference>
<dbReference type="RefSeq" id="WP_137095546.1">
    <property type="nucleotide sequence ID" value="NZ_SWMS01000008.1"/>
</dbReference>
<name>A0ABY2S400_9PSEU</name>
<evidence type="ECO:0000256" key="1">
    <source>
        <dbReference type="SAM" id="SignalP"/>
    </source>
</evidence>
<dbReference type="EMBL" id="SWMS01000008">
    <property type="protein sequence ID" value="TKG70522.1"/>
    <property type="molecule type" value="Genomic_DNA"/>
</dbReference>
<keyword evidence="1" id="KW-0732">Signal</keyword>
<reference evidence="3 4" key="1">
    <citation type="journal article" date="2015" name="Antonie Van Leeuwenhoek">
        <title>Prauserella endophytica sp. nov., an endophytic actinobacterium isolated from Tamarix taklamakanensis.</title>
        <authorList>
            <person name="Liu J.M."/>
            <person name="Habden X."/>
            <person name="Guo L."/>
            <person name="Tuo L."/>
            <person name="Jiang Z.K."/>
            <person name="Liu S.W."/>
            <person name="Liu X.F."/>
            <person name="Chen L."/>
            <person name="Li R.F."/>
            <person name="Zhang Y.Q."/>
            <person name="Sun C.H."/>
        </authorList>
    </citation>
    <scope>NUCLEOTIDE SEQUENCE [LARGE SCALE GENOMIC DNA]</scope>
    <source>
        <strain evidence="3 4">CGMCC 4.7182</strain>
    </source>
</reference>
<dbReference type="PIRSF" id="PIRSF002741">
    <property type="entry name" value="MppA"/>
    <property type="match status" value="1"/>
</dbReference>
<dbReference type="InterPro" id="IPR039424">
    <property type="entry name" value="SBP_5"/>
</dbReference>
<dbReference type="Gene3D" id="3.90.76.10">
    <property type="entry name" value="Dipeptide-binding Protein, Domain 1"/>
    <property type="match status" value="1"/>
</dbReference>
<evidence type="ECO:0000313" key="3">
    <source>
        <dbReference type="EMBL" id="TKG70522.1"/>
    </source>
</evidence>
<feature type="signal peptide" evidence="1">
    <location>
        <begin position="1"/>
        <end position="26"/>
    </location>
</feature>
<organism evidence="3 4">
    <name type="scientific">Prauserella endophytica</name>
    <dbReference type="NCBI Taxonomy" id="1592324"/>
    <lineage>
        <taxon>Bacteria</taxon>
        <taxon>Bacillati</taxon>
        <taxon>Actinomycetota</taxon>
        <taxon>Actinomycetes</taxon>
        <taxon>Pseudonocardiales</taxon>
        <taxon>Pseudonocardiaceae</taxon>
        <taxon>Prauserella</taxon>
        <taxon>Prauserella coralliicola group</taxon>
    </lineage>
</organism>
<gene>
    <name evidence="3" type="ORF">FCN18_16680</name>
</gene>
<accession>A0ABY2S400</accession>